<dbReference type="PANTHER" id="PTHR36924">
    <property type="entry name" value="ANTITOXIN HIGA-1"/>
    <property type="match status" value="1"/>
</dbReference>
<evidence type="ECO:0000313" key="3">
    <source>
        <dbReference type="Proteomes" id="UP000249396"/>
    </source>
</evidence>
<keyword evidence="1" id="KW-0238">DNA-binding</keyword>
<evidence type="ECO:0000256" key="1">
    <source>
        <dbReference type="ARBA" id="ARBA00023125"/>
    </source>
</evidence>
<dbReference type="InterPro" id="IPR001387">
    <property type="entry name" value="Cro/C1-type_HTH"/>
</dbReference>
<organism evidence="2 3">
    <name type="scientific">Candidatus Methylumidiphilus alinenensis</name>
    <dbReference type="NCBI Taxonomy" id="2202197"/>
    <lineage>
        <taxon>Bacteria</taxon>
        <taxon>Pseudomonadati</taxon>
        <taxon>Pseudomonadota</taxon>
        <taxon>Gammaproteobacteria</taxon>
        <taxon>Methylococcales</taxon>
        <taxon>Candidatus Methylumidiphilus</taxon>
    </lineage>
</organism>
<evidence type="ECO:0000313" key="2">
    <source>
        <dbReference type="EMBL" id="PZN69424.1"/>
    </source>
</evidence>
<dbReference type="AlphaFoldDB" id="A0A2W4S6B3"/>
<name>A0A2W4S6B3_9GAMM</name>
<dbReference type="EMBL" id="QJPH01000577">
    <property type="protein sequence ID" value="PZN69424.1"/>
    <property type="molecule type" value="Genomic_DNA"/>
</dbReference>
<accession>A0A2W4S6B3</accession>
<dbReference type="InterPro" id="IPR013430">
    <property type="entry name" value="Toxin_antidote_HigA"/>
</dbReference>
<dbReference type="SUPFAM" id="SSF47413">
    <property type="entry name" value="lambda repressor-like DNA-binding domains"/>
    <property type="match status" value="1"/>
</dbReference>
<gene>
    <name evidence="2" type="primary">higA</name>
    <name evidence="2" type="ORF">DM484_29830</name>
</gene>
<comment type="caution">
    <text evidence="2">The sequence shown here is derived from an EMBL/GenBank/DDBJ whole genome shotgun (WGS) entry which is preliminary data.</text>
</comment>
<protein>
    <submittedName>
        <fullName evidence="2">Addiction module antidote protein, HigA family</fullName>
    </submittedName>
</protein>
<dbReference type="PANTHER" id="PTHR36924:SF1">
    <property type="entry name" value="ANTITOXIN HIGA-1"/>
    <property type="match status" value="1"/>
</dbReference>
<dbReference type="Proteomes" id="UP000249396">
    <property type="component" value="Unassembled WGS sequence"/>
</dbReference>
<dbReference type="CDD" id="cd00093">
    <property type="entry name" value="HTH_XRE"/>
    <property type="match status" value="1"/>
</dbReference>
<dbReference type="NCBIfam" id="TIGR02607">
    <property type="entry name" value="antidote_HigA"/>
    <property type="match status" value="1"/>
</dbReference>
<dbReference type="InterPro" id="IPR010982">
    <property type="entry name" value="Lambda_DNA-bd_dom_sf"/>
</dbReference>
<reference evidence="2 3" key="1">
    <citation type="journal article" date="2018" name="Aquat. Microb. Ecol.">
        <title>Gammaproteobacterial methanotrophs dominate.</title>
        <authorList>
            <person name="Rissanen A.J."/>
            <person name="Saarenheimo J."/>
            <person name="Tiirola M."/>
            <person name="Peura S."/>
            <person name="Aalto S.L."/>
            <person name="Karvinen A."/>
            <person name="Nykanen H."/>
        </authorList>
    </citation>
    <scope>NUCLEOTIDE SEQUENCE [LARGE SCALE GENOMIC DNA]</scope>
    <source>
        <strain evidence="2">AMbin10</strain>
    </source>
</reference>
<dbReference type="Gene3D" id="1.10.260.40">
    <property type="entry name" value="lambda repressor-like DNA-binding domains"/>
    <property type="match status" value="1"/>
</dbReference>
<sequence>MTIRREELDTLDFSDVADTRQGKLPPIHPGEILREEFLVPLGMGAGDLALALNVPAQAIDCIVRETSPITPDLALRLARYFGSPPEFWLNLQTAYDLSMVRQQAFAAIEREVLPRKAA</sequence>
<proteinExistence type="predicted"/>
<dbReference type="GO" id="GO:0003677">
    <property type="term" value="F:DNA binding"/>
    <property type="evidence" value="ECO:0007669"/>
    <property type="project" value="UniProtKB-KW"/>
</dbReference>